<dbReference type="OrthoDB" id="9786919at2"/>
<evidence type="ECO:0000256" key="11">
    <source>
        <dbReference type="SAM" id="Phobius"/>
    </source>
</evidence>
<evidence type="ECO:0000256" key="5">
    <source>
        <dbReference type="ARBA" id="ARBA00022679"/>
    </source>
</evidence>
<dbReference type="Gene3D" id="3.30.565.10">
    <property type="entry name" value="Histidine kinase-like ATPase, C-terminal domain"/>
    <property type="match status" value="1"/>
</dbReference>
<evidence type="ECO:0000256" key="7">
    <source>
        <dbReference type="ARBA" id="ARBA00022777"/>
    </source>
</evidence>
<feature type="transmembrane region" description="Helical" evidence="11">
    <location>
        <begin position="17"/>
        <end position="42"/>
    </location>
</feature>
<comment type="subcellular location">
    <subcellularLocation>
        <location evidence="2">Cell membrane</location>
    </subcellularLocation>
</comment>
<dbReference type="GO" id="GO:0005886">
    <property type="term" value="C:plasma membrane"/>
    <property type="evidence" value="ECO:0007669"/>
    <property type="project" value="UniProtKB-SubCell"/>
</dbReference>
<dbReference type="InterPro" id="IPR003594">
    <property type="entry name" value="HATPase_dom"/>
</dbReference>
<evidence type="ECO:0000256" key="2">
    <source>
        <dbReference type="ARBA" id="ARBA00004236"/>
    </source>
</evidence>
<dbReference type="PANTHER" id="PTHR45436:SF5">
    <property type="entry name" value="SENSOR HISTIDINE KINASE TRCS"/>
    <property type="match status" value="1"/>
</dbReference>
<dbReference type="Pfam" id="PF02518">
    <property type="entry name" value="HATPase_c"/>
    <property type="match status" value="1"/>
</dbReference>
<sequence length="321" mass="33268">MSTAPDEARIRTAARRVGVFVAIGAAVVITAGVGILVAVLLLTARPDDHHGGTRHPGLDGDRIVVDLDGILPWVIALGAIGVVLLAAIAWLAARRSVRPLADALGLQRAFVADASHEMRTPLTALSARVQTLQRRYERGDPVEPTISALRTDVDVLDDVLTDMLLAAEGAARGDVGEVVAAFDAAVRTVTPLAEAADVQLAVEAGGTMAVPMAPTTLTRVCVALLDNAIQHAPAGSTVTLGSETDTRDVLIRVSDAGTGVSDADRERIFDRFARGPEAGRRRGFGLGLALVREAAVAAGGSVTIEHSSPAGSTFLLTLPRA</sequence>
<dbReference type="InterPro" id="IPR005467">
    <property type="entry name" value="His_kinase_dom"/>
</dbReference>
<feature type="transmembrane region" description="Helical" evidence="11">
    <location>
        <begin position="70"/>
        <end position="93"/>
    </location>
</feature>
<evidence type="ECO:0000256" key="9">
    <source>
        <dbReference type="ARBA" id="ARBA00023012"/>
    </source>
</evidence>
<dbReference type="InterPro" id="IPR050428">
    <property type="entry name" value="TCS_sensor_his_kinase"/>
</dbReference>
<dbReference type="AlphaFoldDB" id="A0A1P8U671"/>
<evidence type="ECO:0000256" key="6">
    <source>
        <dbReference type="ARBA" id="ARBA00022692"/>
    </source>
</evidence>
<dbReference type="Gene3D" id="1.10.287.130">
    <property type="match status" value="1"/>
</dbReference>
<organism evidence="13 14">
    <name type="scientific">Microbacterium aurum</name>
    <dbReference type="NCBI Taxonomy" id="36805"/>
    <lineage>
        <taxon>Bacteria</taxon>
        <taxon>Bacillati</taxon>
        <taxon>Actinomycetota</taxon>
        <taxon>Actinomycetes</taxon>
        <taxon>Micrococcales</taxon>
        <taxon>Microbacteriaceae</taxon>
        <taxon>Microbacterium</taxon>
    </lineage>
</organism>
<evidence type="ECO:0000313" key="13">
    <source>
        <dbReference type="EMBL" id="APZ33607.1"/>
    </source>
</evidence>
<dbReference type="STRING" id="36805.BOH66_04485"/>
<evidence type="ECO:0000256" key="3">
    <source>
        <dbReference type="ARBA" id="ARBA00012438"/>
    </source>
</evidence>
<keyword evidence="14" id="KW-1185">Reference proteome</keyword>
<dbReference type="KEGG" id="maur:BOH66_04485"/>
<evidence type="ECO:0000256" key="8">
    <source>
        <dbReference type="ARBA" id="ARBA00022989"/>
    </source>
</evidence>
<dbReference type="InterPro" id="IPR036890">
    <property type="entry name" value="HATPase_C_sf"/>
</dbReference>
<keyword evidence="10 11" id="KW-0472">Membrane</keyword>
<keyword evidence="5" id="KW-0808">Transferase</keyword>
<dbReference type="EC" id="2.7.13.3" evidence="3"/>
<dbReference type="RefSeq" id="WP_076689675.1">
    <property type="nucleotide sequence ID" value="NZ_CP018762.1"/>
</dbReference>
<evidence type="ECO:0000256" key="1">
    <source>
        <dbReference type="ARBA" id="ARBA00000085"/>
    </source>
</evidence>
<dbReference type="CDD" id="cd00082">
    <property type="entry name" value="HisKA"/>
    <property type="match status" value="1"/>
</dbReference>
<dbReference type="SUPFAM" id="SSF47384">
    <property type="entry name" value="Homodimeric domain of signal transducing histidine kinase"/>
    <property type="match status" value="1"/>
</dbReference>
<dbReference type="Pfam" id="PF00512">
    <property type="entry name" value="HisKA"/>
    <property type="match status" value="1"/>
</dbReference>
<dbReference type="InterPro" id="IPR003661">
    <property type="entry name" value="HisK_dim/P_dom"/>
</dbReference>
<dbReference type="PRINTS" id="PR00344">
    <property type="entry name" value="BCTRLSENSOR"/>
</dbReference>
<dbReference type="EMBL" id="CP018762">
    <property type="protein sequence ID" value="APZ33607.1"/>
    <property type="molecule type" value="Genomic_DNA"/>
</dbReference>
<dbReference type="SUPFAM" id="SSF55874">
    <property type="entry name" value="ATPase domain of HSP90 chaperone/DNA topoisomerase II/histidine kinase"/>
    <property type="match status" value="1"/>
</dbReference>
<evidence type="ECO:0000256" key="10">
    <source>
        <dbReference type="ARBA" id="ARBA00023136"/>
    </source>
</evidence>
<dbReference type="InterPro" id="IPR004358">
    <property type="entry name" value="Sig_transdc_His_kin-like_C"/>
</dbReference>
<proteinExistence type="predicted"/>
<gene>
    <name evidence="13" type="ORF">BOH66_04485</name>
</gene>
<accession>A0A1P8U671</accession>
<dbReference type="SMART" id="SM00387">
    <property type="entry name" value="HATPase_c"/>
    <property type="match status" value="1"/>
</dbReference>
<reference evidence="13 14" key="1">
    <citation type="submission" date="2016-12" db="EMBL/GenBank/DDBJ databases">
        <title>Complete genome sequence of Microbacterium aurum KACC 15219.</title>
        <authorList>
            <person name="Jung Y."/>
            <person name="Shin J.-H."/>
            <person name="Lee Y.-J."/>
            <person name="Yi H."/>
            <person name="Bahn Y.-S."/>
            <person name="Kim J.F."/>
            <person name="Lee D.-W."/>
        </authorList>
    </citation>
    <scope>NUCLEOTIDE SEQUENCE [LARGE SCALE GENOMIC DNA]</scope>
    <source>
        <strain evidence="13 14">KACC 15219</strain>
    </source>
</reference>
<dbReference type="PANTHER" id="PTHR45436">
    <property type="entry name" value="SENSOR HISTIDINE KINASE YKOH"/>
    <property type="match status" value="1"/>
</dbReference>
<keyword evidence="8 11" id="KW-1133">Transmembrane helix</keyword>
<keyword evidence="4" id="KW-0597">Phosphoprotein</keyword>
<feature type="domain" description="Histidine kinase" evidence="12">
    <location>
        <begin position="113"/>
        <end position="321"/>
    </location>
</feature>
<dbReference type="SMART" id="SM00388">
    <property type="entry name" value="HisKA"/>
    <property type="match status" value="1"/>
</dbReference>
<dbReference type="InterPro" id="IPR036097">
    <property type="entry name" value="HisK_dim/P_sf"/>
</dbReference>
<keyword evidence="7 13" id="KW-0418">Kinase</keyword>
<keyword evidence="6 11" id="KW-0812">Transmembrane</keyword>
<protein>
    <recommendedName>
        <fullName evidence="3">histidine kinase</fullName>
        <ecNumber evidence="3">2.7.13.3</ecNumber>
    </recommendedName>
</protein>
<name>A0A1P8U671_9MICO</name>
<evidence type="ECO:0000259" key="12">
    <source>
        <dbReference type="PROSITE" id="PS50109"/>
    </source>
</evidence>
<dbReference type="Proteomes" id="UP000187185">
    <property type="component" value="Chromosome"/>
</dbReference>
<evidence type="ECO:0000313" key="14">
    <source>
        <dbReference type="Proteomes" id="UP000187185"/>
    </source>
</evidence>
<dbReference type="PROSITE" id="PS50109">
    <property type="entry name" value="HIS_KIN"/>
    <property type="match status" value="1"/>
</dbReference>
<evidence type="ECO:0000256" key="4">
    <source>
        <dbReference type="ARBA" id="ARBA00022553"/>
    </source>
</evidence>
<dbReference type="GO" id="GO:0000155">
    <property type="term" value="F:phosphorelay sensor kinase activity"/>
    <property type="evidence" value="ECO:0007669"/>
    <property type="project" value="InterPro"/>
</dbReference>
<comment type="catalytic activity">
    <reaction evidence="1">
        <text>ATP + protein L-histidine = ADP + protein N-phospho-L-histidine.</text>
        <dbReference type="EC" id="2.7.13.3"/>
    </reaction>
</comment>
<keyword evidence="9" id="KW-0902">Two-component regulatory system</keyword>